<organism evidence="5 6">
    <name type="scientific">Duncaniella dubosii</name>
    <dbReference type="NCBI Taxonomy" id="2518971"/>
    <lineage>
        <taxon>Bacteria</taxon>
        <taxon>Pseudomonadati</taxon>
        <taxon>Bacteroidota</taxon>
        <taxon>Bacteroidia</taxon>
        <taxon>Bacteroidales</taxon>
        <taxon>Muribaculaceae</taxon>
        <taxon>Duncaniella</taxon>
    </lineage>
</organism>
<protein>
    <submittedName>
        <fullName evidence="5">Acyltransferase</fullName>
    </submittedName>
</protein>
<dbReference type="GO" id="GO:0003841">
    <property type="term" value="F:1-acylglycerol-3-phosphate O-acyltransferase activity"/>
    <property type="evidence" value="ECO:0007669"/>
    <property type="project" value="TreeGrafter"/>
</dbReference>
<evidence type="ECO:0000256" key="2">
    <source>
        <dbReference type="ARBA" id="ARBA00022679"/>
    </source>
</evidence>
<reference evidence="6" key="1">
    <citation type="submission" date="2019-02" db="EMBL/GenBank/DDBJ databases">
        <title>Isolation and identification of novel species under the genus Muribaculum.</title>
        <authorList>
            <person name="Miyake S."/>
            <person name="Ding Y."/>
            <person name="Low A."/>
            <person name="Soh M."/>
            <person name="Seedorf H."/>
        </authorList>
    </citation>
    <scope>NUCLEOTIDE SEQUENCE [LARGE SCALE GENOMIC DNA]</scope>
    <source>
        <strain evidence="6">H5</strain>
    </source>
</reference>
<dbReference type="SMART" id="SM00563">
    <property type="entry name" value="PlsC"/>
    <property type="match status" value="1"/>
</dbReference>
<evidence type="ECO:0000256" key="3">
    <source>
        <dbReference type="ARBA" id="ARBA00023315"/>
    </source>
</evidence>
<dbReference type="Proteomes" id="UP000297149">
    <property type="component" value="Chromosome"/>
</dbReference>
<keyword evidence="2 5" id="KW-0808">Transferase</keyword>
<keyword evidence="6" id="KW-1185">Reference proteome</keyword>
<keyword evidence="3 5" id="KW-0012">Acyltransferase</keyword>
<dbReference type="AlphaFoldDB" id="A0A4V1D3K4"/>
<dbReference type="RefSeq" id="WP_123614526.1">
    <property type="nucleotide sequence ID" value="NZ_CBFGAE010000002.1"/>
</dbReference>
<dbReference type="KEGG" id="ddb:E7747_14190"/>
<dbReference type="Pfam" id="PF01553">
    <property type="entry name" value="Acyltransferase"/>
    <property type="match status" value="1"/>
</dbReference>
<evidence type="ECO:0000313" key="5">
    <source>
        <dbReference type="EMBL" id="QCD43318.1"/>
    </source>
</evidence>
<name>A0A4V1D3K4_9BACT</name>
<dbReference type="PANTHER" id="PTHR10434">
    <property type="entry name" value="1-ACYL-SN-GLYCEROL-3-PHOSPHATE ACYLTRANSFERASE"/>
    <property type="match status" value="1"/>
</dbReference>
<proteinExistence type="predicted"/>
<dbReference type="GO" id="GO:0006654">
    <property type="term" value="P:phosphatidic acid biosynthetic process"/>
    <property type="evidence" value="ECO:0007669"/>
    <property type="project" value="TreeGrafter"/>
</dbReference>
<accession>A0A4V1D3K4</accession>
<evidence type="ECO:0000259" key="4">
    <source>
        <dbReference type="SMART" id="SM00563"/>
    </source>
</evidence>
<dbReference type="SUPFAM" id="SSF69593">
    <property type="entry name" value="Glycerol-3-phosphate (1)-acyltransferase"/>
    <property type="match status" value="1"/>
</dbReference>
<comment type="pathway">
    <text evidence="1">Lipid metabolism.</text>
</comment>
<sequence length="179" mass="20173">MSLSKTILRLFGWKVICTVPDYPKSIICVAPHTSNWDFVLGKLAYWSLGRQAGFLIKETWFFFPMNLLFKALGGIPVPRKRRGSSLTEALINRFRSSDKMSVAITPEGTRSRVSEWHTGFLRIAYGADVPIVLGAIQASDKTIHLEKTYHPTGDLEADMAAIKNYYRDFTGIKPENFAV</sequence>
<dbReference type="InterPro" id="IPR002123">
    <property type="entry name" value="Plipid/glycerol_acylTrfase"/>
</dbReference>
<dbReference type="EMBL" id="CP039396">
    <property type="protein sequence ID" value="QCD43318.1"/>
    <property type="molecule type" value="Genomic_DNA"/>
</dbReference>
<evidence type="ECO:0000256" key="1">
    <source>
        <dbReference type="ARBA" id="ARBA00005189"/>
    </source>
</evidence>
<gene>
    <name evidence="5" type="ORF">E7747_14190</name>
</gene>
<evidence type="ECO:0000313" key="6">
    <source>
        <dbReference type="Proteomes" id="UP000297149"/>
    </source>
</evidence>
<dbReference type="PANTHER" id="PTHR10434:SF9">
    <property type="entry name" value="PHOSPHOLIPID_GLYCEROL ACYLTRANSFERASE DOMAIN-CONTAINING PROTEIN"/>
    <property type="match status" value="1"/>
</dbReference>
<feature type="domain" description="Phospholipid/glycerol acyltransferase" evidence="4">
    <location>
        <begin position="26"/>
        <end position="139"/>
    </location>
</feature>